<dbReference type="Pfam" id="PF00593">
    <property type="entry name" value="TonB_dep_Rec_b-barrel"/>
    <property type="match status" value="1"/>
</dbReference>
<dbReference type="Gene3D" id="2.40.170.20">
    <property type="entry name" value="TonB-dependent receptor, beta-barrel domain"/>
    <property type="match status" value="1"/>
</dbReference>
<dbReference type="EMBL" id="BAABJY010000002">
    <property type="protein sequence ID" value="GAA4864415.1"/>
    <property type="molecule type" value="Genomic_DNA"/>
</dbReference>
<evidence type="ECO:0000313" key="14">
    <source>
        <dbReference type="Proteomes" id="UP001501323"/>
    </source>
</evidence>
<evidence type="ECO:0000256" key="2">
    <source>
        <dbReference type="ARBA" id="ARBA00022448"/>
    </source>
</evidence>
<evidence type="ECO:0000256" key="3">
    <source>
        <dbReference type="ARBA" id="ARBA00022452"/>
    </source>
</evidence>
<sequence length="699" mass="75855">MRLFASLLIASLPSLALAQTSPQVESTVDARTLDTVEVVGIRRPLSTFPGAVTVIDGETLRDGQRQVNLSESLQRVPGVTVLDRGNYAQDLQVQSRGFGARSTFGIRGIKLVVDGIPSSAADGQGQAANFPLGALDRIEVLRGPLALQYGNAAGGAIVAQTELQTQRGWRVDGWGGGDDSWRVGTTIDGLSADVSRRWRLHGSHFRTGGHRPHAAAERSQLHFVGEWSPYRGNRLRWVAGSVVQPWTDDPLGLTRPQWEADPYGTDPVAERFDARKRIGNHQAGVRWEVEYAGDRDLWIGGHGIRRDIVQFLAIPPVAQAAPTSAGGVIDLGRQSWGVDAGHRWRFARGAVAVGVEAGWLDEARRGYENFVGGRLGVRGRLRRNEENRVRNRDAYVIGDWWPAKGWNLLGAIRHSRLSFASDDRFIAIGNGDDSGRFDFSGTAASLGIARAFTSGEIFASVGRGFETPTVTELAYRPDGAGGFNQDLGASRARSAEIGARWRLGTAEASVAVYRIDGEGEIVPARSSGGRTSFANAGGTRREGIEASLSGELGDRWSYALAANLIRARFVDDYRFDAGAQGGEQLIEAGKRIPGIPRADGFAELAWRDAGDRLRLAVESRLVASIAVDDRNSDAAPGRAIVALRGEWRPRQAEGWSAFARIDNLFDRDYVGSVIVNDRNGRHFEPGAGRTFTFGIGYRR</sequence>
<dbReference type="Pfam" id="PF07715">
    <property type="entry name" value="Plug"/>
    <property type="match status" value="1"/>
</dbReference>
<feature type="domain" description="TonB-dependent receptor-like beta-barrel" evidence="11">
    <location>
        <begin position="255"/>
        <end position="664"/>
    </location>
</feature>
<keyword evidence="10" id="KW-0732">Signal</keyword>
<keyword evidence="13" id="KW-0675">Receptor</keyword>
<dbReference type="RefSeq" id="WP_345294949.1">
    <property type="nucleotide sequence ID" value="NZ_BAABJY010000002.1"/>
</dbReference>
<dbReference type="PANTHER" id="PTHR30069:SF28">
    <property type="entry name" value="TONB-DEPENDENT RECEPTOR YNCD-RELATED"/>
    <property type="match status" value="1"/>
</dbReference>
<dbReference type="InterPro" id="IPR037066">
    <property type="entry name" value="Plug_dom_sf"/>
</dbReference>
<evidence type="ECO:0000256" key="1">
    <source>
        <dbReference type="ARBA" id="ARBA00004571"/>
    </source>
</evidence>
<accession>A0ABP9E333</accession>
<dbReference type="InterPro" id="IPR036942">
    <property type="entry name" value="Beta-barrel_TonB_sf"/>
</dbReference>
<keyword evidence="6 8" id="KW-0472">Membrane</keyword>
<keyword evidence="2 8" id="KW-0813">Transport</keyword>
<evidence type="ECO:0000259" key="12">
    <source>
        <dbReference type="Pfam" id="PF07715"/>
    </source>
</evidence>
<keyword evidence="14" id="KW-1185">Reference proteome</keyword>
<keyword evidence="3 8" id="KW-1134">Transmembrane beta strand</keyword>
<dbReference type="SUPFAM" id="SSF56935">
    <property type="entry name" value="Porins"/>
    <property type="match status" value="1"/>
</dbReference>
<feature type="signal peptide" evidence="10">
    <location>
        <begin position="1"/>
        <end position="18"/>
    </location>
</feature>
<evidence type="ECO:0000256" key="6">
    <source>
        <dbReference type="ARBA" id="ARBA00023136"/>
    </source>
</evidence>
<protein>
    <submittedName>
        <fullName evidence="13">TonB-dependent receptor</fullName>
    </submittedName>
</protein>
<dbReference type="InterPro" id="IPR012910">
    <property type="entry name" value="Plug_dom"/>
</dbReference>
<evidence type="ECO:0000256" key="5">
    <source>
        <dbReference type="ARBA" id="ARBA00023077"/>
    </source>
</evidence>
<reference evidence="14" key="1">
    <citation type="journal article" date="2019" name="Int. J. Syst. Evol. Microbiol.">
        <title>The Global Catalogue of Microorganisms (GCM) 10K type strain sequencing project: providing services to taxonomists for standard genome sequencing and annotation.</title>
        <authorList>
            <consortium name="The Broad Institute Genomics Platform"/>
            <consortium name="The Broad Institute Genome Sequencing Center for Infectious Disease"/>
            <person name="Wu L."/>
            <person name="Ma J."/>
        </authorList>
    </citation>
    <scope>NUCLEOTIDE SEQUENCE [LARGE SCALE GENOMIC DNA]</scope>
    <source>
        <strain evidence="14">JCM 18392</strain>
    </source>
</reference>
<dbReference type="Proteomes" id="UP001501323">
    <property type="component" value="Unassembled WGS sequence"/>
</dbReference>
<evidence type="ECO:0000256" key="7">
    <source>
        <dbReference type="ARBA" id="ARBA00023237"/>
    </source>
</evidence>
<proteinExistence type="inferred from homology"/>
<evidence type="ECO:0000259" key="11">
    <source>
        <dbReference type="Pfam" id="PF00593"/>
    </source>
</evidence>
<keyword evidence="4 8" id="KW-0812">Transmembrane</keyword>
<dbReference type="InterPro" id="IPR039426">
    <property type="entry name" value="TonB-dep_rcpt-like"/>
</dbReference>
<comment type="caution">
    <text evidence="13">The sequence shown here is derived from an EMBL/GenBank/DDBJ whole genome shotgun (WGS) entry which is preliminary data.</text>
</comment>
<keyword evidence="5 9" id="KW-0798">TonB box</keyword>
<evidence type="ECO:0000256" key="4">
    <source>
        <dbReference type="ARBA" id="ARBA00022692"/>
    </source>
</evidence>
<dbReference type="InterPro" id="IPR000531">
    <property type="entry name" value="Beta-barrel_TonB"/>
</dbReference>
<evidence type="ECO:0000256" key="9">
    <source>
        <dbReference type="RuleBase" id="RU003357"/>
    </source>
</evidence>
<keyword evidence="7 8" id="KW-0998">Cell outer membrane</keyword>
<feature type="chain" id="PRO_5047280412" evidence="10">
    <location>
        <begin position="19"/>
        <end position="699"/>
    </location>
</feature>
<dbReference type="PANTHER" id="PTHR30069">
    <property type="entry name" value="TONB-DEPENDENT OUTER MEMBRANE RECEPTOR"/>
    <property type="match status" value="1"/>
</dbReference>
<dbReference type="Gene3D" id="2.170.130.10">
    <property type="entry name" value="TonB-dependent receptor, plug domain"/>
    <property type="match status" value="1"/>
</dbReference>
<gene>
    <name evidence="13" type="ORF">GCM10023332_15680</name>
</gene>
<feature type="domain" description="TonB-dependent receptor plug" evidence="12">
    <location>
        <begin position="46"/>
        <end position="155"/>
    </location>
</feature>
<comment type="subcellular location">
    <subcellularLocation>
        <location evidence="1 8">Cell outer membrane</location>
        <topology evidence="1 8">Multi-pass membrane protein</topology>
    </subcellularLocation>
</comment>
<organism evidence="13 14">
    <name type="scientific">Luteimonas vadosa</name>
    <dbReference type="NCBI Taxonomy" id="1165507"/>
    <lineage>
        <taxon>Bacteria</taxon>
        <taxon>Pseudomonadati</taxon>
        <taxon>Pseudomonadota</taxon>
        <taxon>Gammaproteobacteria</taxon>
        <taxon>Lysobacterales</taxon>
        <taxon>Lysobacteraceae</taxon>
        <taxon>Luteimonas</taxon>
    </lineage>
</organism>
<evidence type="ECO:0000256" key="8">
    <source>
        <dbReference type="PROSITE-ProRule" id="PRU01360"/>
    </source>
</evidence>
<comment type="similarity">
    <text evidence="8 9">Belongs to the TonB-dependent receptor family.</text>
</comment>
<dbReference type="PROSITE" id="PS52016">
    <property type="entry name" value="TONB_DEPENDENT_REC_3"/>
    <property type="match status" value="1"/>
</dbReference>
<name>A0ABP9E333_9GAMM</name>
<evidence type="ECO:0000313" key="13">
    <source>
        <dbReference type="EMBL" id="GAA4864415.1"/>
    </source>
</evidence>
<evidence type="ECO:0000256" key="10">
    <source>
        <dbReference type="SAM" id="SignalP"/>
    </source>
</evidence>